<name>A0A1I3KLC5_9EURY</name>
<sequence>MAGEWRHRFDLERSDAPFAVHNAVDCFDVCLESDSSVDLPDAADRDVSFRVFGGALEADGTRFDEREQRLVPSQPSTDGSNRATPPDSTHQFRLGPPLVVGDDELTLTALEETTVVPFVIDPDAPVPRQGTIGR</sequence>
<evidence type="ECO:0000256" key="1">
    <source>
        <dbReference type="SAM" id="MobiDB-lite"/>
    </source>
</evidence>
<feature type="compositionally biased region" description="Polar residues" evidence="1">
    <location>
        <begin position="71"/>
        <end position="91"/>
    </location>
</feature>
<accession>A0A1I3KLC5</accession>
<evidence type="ECO:0000313" key="2">
    <source>
        <dbReference type="EMBL" id="SFI73321.1"/>
    </source>
</evidence>
<protein>
    <submittedName>
        <fullName evidence="2">Uncharacterized protein</fullName>
    </submittedName>
</protein>
<feature type="compositionally biased region" description="Basic and acidic residues" evidence="1">
    <location>
        <begin position="60"/>
        <end position="69"/>
    </location>
</feature>
<organism evidence="2 3">
    <name type="scientific">Natronobacterium gregoryi</name>
    <dbReference type="NCBI Taxonomy" id="44930"/>
    <lineage>
        <taxon>Archaea</taxon>
        <taxon>Methanobacteriati</taxon>
        <taxon>Methanobacteriota</taxon>
        <taxon>Stenosarchaea group</taxon>
        <taxon>Halobacteria</taxon>
        <taxon>Halobacteriales</taxon>
        <taxon>Natrialbaceae</taxon>
        <taxon>Natronobacterium</taxon>
    </lineage>
</organism>
<reference evidence="2 3" key="1">
    <citation type="submission" date="2016-10" db="EMBL/GenBank/DDBJ databases">
        <authorList>
            <person name="de Groot N.N."/>
        </authorList>
    </citation>
    <scope>NUCLEOTIDE SEQUENCE [LARGE SCALE GENOMIC DNA]</scope>
    <source>
        <strain evidence="2 3">SP2</strain>
    </source>
</reference>
<feature type="region of interest" description="Disordered" evidence="1">
    <location>
        <begin position="60"/>
        <end position="96"/>
    </location>
</feature>
<dbReference type="AlphaFoldDB" id="A0A1I3KLC5"/>
<evidence type="ECO:0000313" key="3">
    <source>
        <dbReference type="Proteomes" id="UP000182829"/>
    </source>
</evidence>
<dbReference type="EMBL" id="FORO01000004">
    <property type="protein sequence ID" value="SFI73321.1"/>
    <property type="molecule type" value="Genomic_DNA"/>
</dbReference>
<dbReference type="Proteomes" id="UP000182829">
    <property type="component" value="Unassembled WGS sequence"/>
</dbReference>
<gene>
    <name evidence="2" type="ORF">SAMN05443661_104110</name>
</gene>
<proteinExistence type="predicted"/>